<dbReference type="AlphaFoldDB" id="A0AAN0NJE3"/>
<name>A0AAN0NJE3_9RHOB</name>
<evidence type="ECO:0000313" key="2">
    <source>
        <dbReference type="EMBL" id="WZU66042.2"/>
    </source>
</evidence>
<dbReference type="InterPro" id="IPR052020">
    <property type="entry name" value="Cyclic_di-GMP/3'3'-cGAMP_PDE"/>
</dbReference>
<evidence type="ECO:0000259" key="1">
    <source>
        <dbReference type="PROSITE" id="PS51832"/>
    </source>
</evidence>
<reference evidence="2" key="1">
    <citation type="submission" date="2024-08" db="EMBL/GenBank/DDBJ databases">
        <title>Phylogenomic analyses of a clade within the roseobacter group suggest taxonomic reassignments of species of the genera Aestuariivita, Citreicella, Loktanella, Nautella, Pelagibaca, Ruegeria, Thalassobius, Thiobacimonas and Tropicibacter, and the proposal o.</title>
        <authorList>
            <person name="Jeon C.O."/>
        </authorList>
    </citation>
    <scope>NUCLEOTIDE SEQUENCE</scope>
    <source>
        <strain evidence="2">SS1-5</strain>
    </source>
</reference>
<dbReference type="Pfam" id="PF13487">
    <property type="entry name" value="HD_5"/>
    <property type="match status" value="2"/>
</dbReference>
<dbReference type="KEGG" id="yrh:AABB31_13220"/>
<keyword evidence="3" id="KW-1185">Reference proteome</keyword>
<keyword evidence="2" id="KW-0378">Hydrolase</keyword>
<protein>
    <submittedName>
        <fullName evidence="2">HD-GYP domain-containing protein</fullName>
        <ecNumber evidence="2">3.1.4.-</ecNumber>
    </submittedName>
</protein>
<dbReference type="RefSeq" id="WP_373635522.1">
    <property type="nucleotide sequence ID" value="NZ_CP151767.2"/>
</dbReference>
<dbReference type="Gene3D" id="1.10.3210.10">
    <property type="entry name" value="Hypothetical protein af1432"/>
    <property type="match status" value="2"/>
</dbReference>
<evidence type="ECO:0000313" key="3">
    <source>
        <dbReference type="Proteomes" id="UP001470809"/>
    </source>
</evidence>
<gene>
    <name evidence="2" type="ORF">AABB31_13220</name>
</gene>
<dbReference type="InterPro" id="IPR037522">
    <property type="entry name" value="HD_GYP_dom"/>
</dbReference>
<accession>A0AAN0NJE3</accession>
<sequence length="492" mass="52924">MSARDTPLPGYSHFDATRDARMGQRVKLPEVLGALSHALDLTQGQPRGHALRCCWIGTQIGTALGLTPEQMADLYYVLLLKDLGCSSNAAAICALYQTDDIAFKHDFKLADGNLGAILRFVLSKTGVGLGVADRMRATLKVIRKSDRIAQNLIQTRCQKGADIAERLRFSAAVQDGIRCLDEHWDGSGRPQGLAGHAVPLAANIALLAQVVDVFHQANGRSAAATAVRSRGNSWFDPSLVDVFLACAAQDSFWSGVEDPQIETVVFAAAPARADPPMDDTYLDDIAYAFADVIDAKSPFTADHSRRVMLYADMIAGELGFSADHRTWLRRVALLHDVGKLAVSNTILDKPGRPSPAEWDVIRSHPTLSAEILTRVSVFADMAPVAAAHHERLDGKGYPNGLNAKTLSIEAMVLTAADVFDALSADRPYRSALPVGEALQIMRAGAGTIHHPTCLDALERGLARLGQSDELDLQHGHIPAENAPRHPGTSMSG</sequence>
<dbReference type="InterPro" id="IPR006675">
    <property type="entry name" value="HDIG_dom"/>
</dbReference>
<dbReference type="PROSITE" id="PS51832">
    <property type="entry name" value="HD_GYP"/>
    <property type="match status" value="1"/>
</dbReference>
<organism evidence="2 3">
    <name type="scientific">Yoonia rhodophyticola</name>
    <dbReference type="NCBI Taxonomy" id="3137370"/>
    <lineage>
        <taxon>Bacteria</taxon>
        <taxon>Pseudomonadati</taxon>
        <taxon>Pseudomonadota</taxon>
        <taxon>Alphaproteobacteria</taxon>
        <taxon>Rhodobacterales</taxon>
        <taxon>Paracoccaceae</taxon>
        <taxon>Yoonia</taxon>
    </lineage>
</organism>
<dbReference type="Proteomes" id="UP001470809">
    <property type="component" value="Chromosome"/>
</dbReference>
<dbReference type="EMBL" id="CP151767">
    <property type="protein sequence ID" value="WZU66042.2"/>
    <property type="molecule type" value="Genomic_DNA"/>
</dbReference>
<dbReference type="InterPro" id="IPR003607">
    <property type="entry name" value="HD/PDEase_dom"/>
</dbReference>
<dbReference type="SMART" id="SM00471">
    <property type="entry name" value="HDc"/>
    <property type="match status" value="1"/>
</dbReference>
<dbReference type="EC" id="3.1.4.-" evidence="2"/>
<dbReference type="NCBIfam" id="TIGR00277">
    <property type="entry name" value="HDIG"/>
    <property type="match status" value="1"/>
</dbReference>
<dbReference type="PANTHER" id="PTHR45228:SF5">
    <property type="entry name" value="CYCLIC DI-GMP PHOSPHODIESTERASE VC_1348-RELATED"/>
    <property type="match status" value="1"/>
</dbReference>
<dbReference type="CDD" id="cd00077">
    <property type="entry name" value="HDc"/>
    <property type="match status" value="1"/>
</dbReference>
<proteinExistence type="predicted"/>
<feature type="domain" description="HD-GYP" evidence="1">
    <location>
        <begin position="278"/>
        <end position="473"/>
    </location>
</feature>
<dbReference type="GO" id="GO:0008081">
    <property type="term" value="F:phosphoric diester hydrolase activity"/>
    <property type="evidence" value="ECO:0007669"/>
    <property type="project" value="UniProtKB-ARBA"/>
</dbReference>
<dbReference type="PANTHER" id="PTHR45228">
    <property type="entry name" value="CYCLIC DI-GMP PHOSPHODIESTERASE TM_0186-RELATED"/>
    <property type="match status" value="1"/>
</dbReference>
<dbReference type="SUPFAM" id="SSF109604">
    <property type="entry name" value="HD-domain/PDEase-like"/>
    <property type="match status" value="2"/>
</dbReference>